<dbReference type="Gene3D" id="3.20.20.70">
    <property type="entry name" value="Aldolase class I"/>
    <property type="match status" value="1"/>
</dbReference>
<dbReference type="eggNOG" id="COG0434">
    <property type="taxonomic scope" value="Bacteria"/>
</dbReference>
<dbReference type="RefSeq" id="WP_015922145.1">
    <property type="nucleotide sequence ID" value="NC_011959.1"/>
</dbReference>
<proteinExistence type="inferred from homology"/>
<dbReference type="Pfam" id="PF03437">
    <property type="entry name" value="BtpA"/>
    <property type="match status" value="1"/>
</dbReference>
<evidence type="ECO:0000313" key="2">
    <source>
        <dbReference type="EMBL" id="ACM04700.1"/>
    </source>
</evidence>
<dbReference type="NCBIfam" id="TIGR00259">
    <property type="entry name" value="thylakoid_BtpA"/>
    <property type="match status" value="1"/>
</dbReference>
<dbReference type="CDD" id="cd04722">
    <property type="entry name" value="TIM_phosphate_binding"/>
    <property type="match status" value="1"/>
</dbReference>
<dbReference type="OrthoDB" id="9791357at2"/>
<dbReference type="PANTHER" id="PTHR21381:SF3">
    <property type="entry name" value="SGC REGION PROTEIN SGCQ-RELATED"/>
    <property type="match status" value="1"/>
</dbReference>
<evidence type="ECO:0008006" key="4">
    <source>
        <dbReference type="Google" id="ProtNLM"/>
    </source>
</evidence>
<protein>
    <recommendedName>
        <fullName evidence="4">BtpA/SgcQ family protein</fullName>
    </recommendedName>
</protein>
<dbReference type="PIRSF" id="PIRSF005956">
    <property type="entry name" value="BtpA"/>
    <property type="match status" value="1"/>
</dbReference>
<gene>
    <name evidence="2" type="ordered locus">trd_1193</name>
</gene>
<evidence type="ECO:0000256" key="1">
    <source>
        <dbReference type="ARBA" id="ARBA00006007"/>
    </source>
</evidence>
<comment type="similarity">
    <text evidence="1">Belongs to the BtpA family.</text>
</comment>
<dbReference type="InterPro" id="IPR013785">
    <property type="entry name" value="Aldolase_TIM"/>
</dbReference>
<dbReference type="Proteomes" id="UP000000447">
    <property type="component" value="Chromosome"/>
</dbReference>
<dbReference type="STRING" id="309801.trd_1193"/>
<dbReference type="SUPFAM" id="SSF51366">
    <property type="entry name" value="Ribulose-phoshate binding barrel"/>
    <property type="match status" value="1"/>
</dbReference>
<dbReference type="EMBL" id="CP001275">
    <property type="protein sequence ID" value="ACM04700.1"/>
    <property type="molecule type" value="Genomic_DNA"/>
</dbReference>
<dbReference type="InterPro" id="IPR005137">
    <property type="entry name" value="BtpA"/>
</dbReference>
<dbReference type="KEGG" id="tro:trd_1193"/>
<keyword evidence="3" id="KW-1185">Reference proteome</keyword>
<name>B9L1D4_THERP</name>
<dbReference type="HOGENOM" id="CLU_075239_1_0_0"/>
<dbReference type="AlphaFoldDB" id="B9L1D4"/>
<accession>B9L1D4</accession>
<sequence length="268" mass="28757">MTSRLLDSVPFLLVGVVHLLPLPGSPRGTRDVARIRERARRDAEAYREGGAHALIVENFGDAPFRKDGVEPHVIALMALVVEEVRESTGLPVGVNVLRNDARAALGIAVATGASFIRVNVHVGAMVTDQGIIEGRADETLRYRALLQSETEIWADVLVKHAVPLAPLALEDAAEETVQRGLADALIVTGPMTGRAPDPAELSRVRERLPTTPVFVGSGVTADNVARYIHAARGAIVGTWAKVEGKIENPVDPARVQRLCQAITRALPH</sequence>
<reference evidence="2 3" key="1">
    <citation type="journal article" date="2009" name="PLoS ONE">
        <title>Complete genome sequence of the aerobic CO-oxidizing thermophile Thermomicrobium roseum.</title>
        <authorList>
            <person name="Wu D."/>
            <person name="Raymond J."/>
            <person name="Wu M."/>
            <person name="Chatterji S."/>
            <person name="Ren Q."/>
            <person name="Graham J.E."/>
            <person name="Bryant D.A."/>
            <person name="Robb F."/>
            <person name="Colman A."/>
            <person name="Tallon L.J."/>
            <person name="Badger J.H."/>
            <person name="Madupu R."/>
            <person name="Ward N.L."/>
            <person name="Eisen J.A."/>
        </authorList>
    </citation>
    <scope>NUCLEOTIDE SEQUENCE [LARGE SCALE GENOMIC DNA]</scope>
    <source>
        <strain evidence="3">ATCC 27502 / DSM 5159 / P-2</strain>
    </source>
</reference>
<organism evidence="2 3">
    <name type="scientific">Thermomicrobium roseum (strain ATCC 27502 / DSM 5159 / P-2)</name>
    <dbReference type="NCBI Taxonomy" id="309801"/>
    <lineage>
        <taxon>Bacteria</taxon>
        <taxon>Pseudomonadati</taxon>
        <taxon>Thermomicrobiota</taxon>
        <taxon>Thermomicrobia</taxon>
        <taxon>Thermomicrobiales</taxon>
        <taxon>Thermomicrobiaceae</taxon>
        <taxon>Thermomicrobium</taxon>
    </lineage>
</organism>
<dbReference type="PANTHER" id="PTHR21381">
    <property type="entry name" value="ZGC:162297"/>
    <property type="match status" value="1"/>
</dbReference>
<evidence type="ECO:0000313" key="3">
    <source>
        <dbReference type="Proteomes" id="UP000000447"/>
    </source>
</evidence>
<dbReference type="InterPro" id="IPR011060">
    <property type="entry name" value="RibuloseP-bd_barrel"/>
</dbReference>